<comment type="caution">
    <text evidence="2">The sequence shown here is derived from an EMBL/GenBank/DDBJ whole genome shotgun (WGS) entry which is preliminary data.</text>
</comment>
<accession>A0A402A140</accession>
<evidence type="ECO:0000313" key="2">
    <source>
        <dbReference type="EMBL" id="GCE12731.1"/>
    </source>
</evidence>
<evidence type="ECO:0000313" key="3">
    <source>
        <dbReference type="Proteomes" id="UP000287352"/>
    </source>
</evidence>
<dbReference type="EMBL" id="BIFR01000001">
    <property type="protein sequence ID" value="GCE12731.1"/>
    <property type="molecule type" value="Genomic_DNA"/>
</dbReference>
<gene>
    <name evidence="2" type="ORF">KTT_25900</name>
</gene>
<reference evidence="3" key="1">
    <citation type="submission" date="2018-12" db="EMBL/GenBank/DDBJ databases">
        <title>Tengunoibacter tsumagoiensis gen. nov., sp. nov., Dictyobacter kobayashii sp. nov., D. alpinus sp. nov., and D. joshuensis sp. nov. and description of Dictyobacteraceae fam. nov. within the order Ktedonobacterales isolated from Tengu-no-mugimeshi.</title>
        <authorList>
            <person name="Wang C.M."/>
            <person name="Zheng Y."/>
            <person name="Sakai Y."/>
            <person name="Toyoda A."/>
            <person name="Minakuchi Y."/>
            <person name="Abe K."/>
            <person name="Yokota A."/>
            <person name="Yabe S."/>
        </authorList>
    </citation>
    <scope>NUCLEOTIDE SEQUENCE [LARGE SCALE GENOMIC DNA]</scope>
    <source>
        <strain evidence="3">Uno3</strain>
    </source>
</reference>
<dbReference type="Proteomes" id="UP000287352">
    <property type="component" value="Unassembled WGS sequence"/>
</dbReference>
<organism evidence="2 3">
    <name type="scientific">Tengunoibacter tsumagoiensis</name>
    <dbReference type="NCBI Taxonomy" id="2014871"/>
    <lineage>
        <taxon>Bacteria</taxon>
        <taxon>Bacillati</taxon>
        <taxon>Chloroflexota</taxon>
        <taxon>Ktedonobacteria</taxon>
        <taxon>Ktedonobacterales</taxon>
        <taxon>Dictyobacteraceae</taxon>
        <taxon>Tengunoibacter</taxon>
    </lineage>
</organism>
<feature type="region of interest" description="Disordered" evidence="1">
    <location>
        <begin position="25"/>
        <end position="59"/>
    </location>
</feature>
<proteinExistence type="predicted"/>
<feature type="compositionally biased region" description="Low complexity" evidence="1">
    <location>
        <begin position="34"/>
        <end position="45"/>
    </location>
</feature>
<evidence type="ECO:0000256" key="1">
    <source>
        <dbReference type="SAM" id="MobiDB-lite"/>
    </source>
</evidence>
<keyword evidence="3" id="KW-1185">Reference proteome</keyword>
<sequence>MILFLIHKVDGKQDKFHNPINSAKTYSISEEGESTSVSSVTESPGPVQPDTDNRPKITPEPPAELITTVGLVGLLPVTMEACNLTS</sequence>
<dbReference type="AlphaFoldDB" id="A0A402A140"/>
<name>A0A402A140_9CHLR</name>
<protein>
    <submittedName>
        <fullName evidence="2">Uncharacterized protein</fullName>
    </submittedName>
</protein>